<reference evidence="3 5" key="2">
    <citation type="submission" date="2023-02" db="EMBL/GenBank/DDBJ databases">
        <title>Population genomics of bacteria associated with diatom.</title>
        <authorList>
            <person name="Xie J."/>
            <person name="Wang H."/>
        </authorList>
    </citation>
    <scope>NUCLEOTIDE SEQUENCE [LARGE SCALE GENOMIC DNA]</scope>
    <source>
        <strain evidence="3 5">PT47_8</strain>
    </source>
</reference>
<dbReference type="AlphaFoldDB" id="A0A1B0ZXG6"/>
<keyword evidence="1" id="KW-0472">Membrane</keyword>
<dbReference type="OrthoDB" id="7667817at2"/>
<proteinExistence type="predicted"/>
<organism evidence="2 4">
    <name type="scientific">Phaeobacter gallaeciensis</name>
    <dbReference type="NCBI Taxonomy" id="60890"/>
    <lineage>
        <taxon>Bacteria</taxon>
        <taxon>Pseudomonadati</taxon>
        <taxon>Pseudomonadota</taxon>
        <taxon>Alphaproteobacteria</taxon>
        <taxon>Rhodobacterales</taxon>
        <taxon>Roseobacteraceae</taxon>
        <taxon>Phaeobacter</taxon>
    </lineage>
</organism>
<feature type="transmembrane region" description="Helical" evidence="1">
    <location>
        <begin position="75"/>
        <end position="99"/>
    </location>
</feature>
<evidence type="ECO:0000256" key="1">
    <source>
        <dbReference type="SAM" id="Phobius"/>
    </source>
</evidence>
<reference evidence="2 4" key="1">
    <citation type="submission" date="2016-04" db="EMBL/GenBank/DDBJ databases">
        <authorList>
            <person name="Evans L.H."/>
            <person name="Alamgir A."/>
            <person name="Owens N."/>
            <person name="Weber N.D."/>
            <person name="Virtaneva K."/>
            <person name="Barbian K."/>
            <person name="Babar A."/>
            <person name="Rosenke K."/>
        </authorList>
    </citation>
    <scope>NUCLEOTIDE SEQUENCE [LARGE SCALE GENOMIC DNA]</scope>
    <source>
        <strain evidence="2 4">JL2886</strain>
    </source>
</reference>
<evidence type="ECO:0000313" key="4">
    <source>
        <dbReference type="Proteomes" id="UP000092565"/>
    </source>
</evidence>
<evidence type="ECO:0000313" key="2">
    <source>
        <dbReference type="EMBL" id="ANP38818.1"/>
    </source>
</evidence>
<gene>
    <name evidence="2" type="ORF">JL2886_03950</name>
    <name evidence="3" type="ORF">PXK24_02315</name>
</gene>
<sequence length="124" mass="13128">MTAYSFDDRLDRMHWTPSAGPSREIVDSVLGARQRASARSVGVTLAGAIVGILIGFGLIGMSFEQSPWGPGSGAVGLVFGTLSLAGLALSVTLALFAAWKSKRFPRLMQFASMNLLMIVVLLLS</sequence>
<keyword evidence="1" id="KW-1133">Transmembrane helix</keyword>
<dbReference type="PATRIC" id="fig|60890.4.peg.3853"/>
<dbReference type="EMBL" id="JARCJK010000001">
    <property type="protein sequence ID" value="MDE4164510.1"/>
    <property type="molecule type" value="Genomic_DNA"/>
</dbReference>
<dbReference type="EMBL" id="CP015124">
    <property type="protein sequence ID" value="ANP38818.1"/>
    <property type="molecule type" value="Genomic_DNA"/>
</dbReference>
<dbReference type="RefSeq" id="WP_065273418.1">
    <property type="nucleotide sequence ID" value="NZ_CP015124.1"/>
</dbReference>
<keyword evidence="4" id="KW-1185">Reference proteome</keyword>
<accession>A0A1B0ZXG6</accession>
<dbReference type="Proteomes" id="UP001218364">
    <property type="component" value="Unassembled WGS sequence"/>
</dbReference>
<dbReference type="Proteomes" id="UP000092565">
    <property type="component" value="Chromosome"/>
</dbReference>
<name>A0A1B0ZXG6_9RHOB</name>
<evidence type="ECO:0000313" key="3">
    <source>
        <dbReference type="EMBL" id="MDE4164510.1"/>
    </source>
</evidence>
<keyword evidence="1" id="KW-0812">Transmembrane</keyword>
<protein>
    <submittedName>
        <fullName evidence="2">Uncharacterized protein</fullName>
    </submittedName>
</protein>
<evidence type="ECO:0000313" key="5">
    <source>
        <dbReference type="Proteomes" id="UP001218364"/>
    </source>
</evidence>
<feature type="transmembrane region" description="Helical" evidence="1">
    <location>
        <begin position="41"/>
        <end position="63"/>
    </location>
</feature>